<dbReference type="SMART" id="SM00248">
    <property type="entry name" value="ANK"/>
    <property type="match status" value="5"/>
</dbReference>
<feature type="repeat" description="ANK" evidence="6">
    <location>
        <begin position="1664"/>
        <end position="1696"/>
    </location>
</feature>
<dbReference type="GO" id="GO:0005615">
    <property type="term" value="C:extracellular space"/>
    <property type="evidence" value="ECO:0007669"/>
    <property type="project" value="TreeGrafter"/>
</dbReference>
<dbReference type="InterPro" id="IPR022413">
    <property type="entry name" value="ATP-guanido_PTrfase_N"/>
</dbReference>
<feature type="binding site" evidence="8">
    <location>
        <begin position="1116"/>
        <end position="1120"/>
    </location>
    <ligand>
        <name>ATP</name>
        <dbReference type="ChEBI" id="CHEBI:30616"/>
    </ligand>
</feature>
<feature type="binding site" evidence="8">
    <location>
        <position position="1065"/>
    </location>
    <ligand>
        <name>ATP</name>
        <dbReference type="ChEBI" id="CHEBI:30616"/>
    </ligand>
</feature>
<evidence type="ECO:0000256" key="4">
    <source>
        <dbReference type="ARBA" id="ARBA00022777"/>
    </source>
</evidence>
<evidence type="ECO:0000256" key="8">
    <source>
        <dbReference type="PROSITE-ProRule" id="PRU00843"/>
    </source>
</evidence>
<feature type="domain" description="Phosphagen kinase N-terminal" evidence="11">
    <location>
        <begin position="1182"/>
        <end position="1266"/>
    </location>
</feature>
<feature type="compositionally biased region" description="Basic and acidic residues" evidence="10">
    <location>
        <begin position="1765"/>
        <end position="1774"/>
    </location>
</feature>
<evidence type="ECO:0000256" key="3">
    <source>
        <dbReference type="ARBA" id="ARBA00022741"/>
    </source>
</evidence>
<name>A0A1I8I6C1_9PLAT</name>
<dbReference type="InterPro" id="IPR014746">
    <property type="entry name" value="Gln_synth/guanido_kin_cat_dom"/>
</dbReference>
<dbReference type="InterPro" id="IPR036770">
    <property type="entry name" value="Ankyrin_rpt-contain_sf"/>
</dbReference>
<dbReference type="PROSITE" id="PS50088">
    <property type="entry name" value="ANK_REPEAT"/>
    <property type="match status" value="3"/>
</dbReference>
<feature type="domain" description="Phosphagen kinase C-terminal" evidence="12">
    <location>
        <begin position="595"/>
        <end position="833"/>
    </location>
</feature>
<dbReference type="PROSITE" id="PS51510">
    <property type="entry name" value="PHOSPHAGEN_KINASE_C"/>
    <property type="match status" value="3"/>
</dbReference>
<evidence type="ECO:0000313" key="14">
    <source>
        <dbReference type="WBParaSite" id="maker-uti_cns_0010150-snap-gene-0.2-mRNA-1"/>
    </source>
</evidence>
<dbReference type="CDD" id="cd07932">
    <property type="entry name" value="arginine_kinase_like"/>
    <property type="match status" value="3"/>
</dbReference>
<dbReference type="Pfam" id="PF00217">
    <property type="entry name" value="ATP-gua_Ptrans"/>
    <property type="match status" value="3"/>
</dbReference>
<feature type="binding site" evidence="8">
    <location>
        <position position="1360"/>
    </location>
    <ligand>
        <name>ATP</name>
        <dbReference type="ChEBI" id="CHEBI:30616"/>
    </ligand>
</feature>
<feature type="region of interest" description="Disordered" evidence="10">
    <location>
        <begin position="124"/>
        <end position="151"/>
    </location>
</feature>
<feature type="compositionally biased region" description="Polar residues" evidence="10">
    <location>
        <begin position="128"/>
        <end position="138"/>
    </location>
</feature>
<comment type="similarity">
    <text evidence="1 7 9">Belongs to the ATP:guanido phosphotransferase family.</text>
</comment>
<dbReference type="SUPFAM" id="SSF48403">
    <property type="entry name" value="Ankyrin repeat"/>
    <property type="match status" value="1"/>
</dbReference>
<feature type="compositionally biased region" description="Low complexity" evidence="10">
    <location>
        <begin position="1901"/>
        <end position="1912"/>
    </location>
</feature>
<feature type="domain" description="Phosphagen kinase C-terminal" evidence="12">
    <location>
        <begin position="1294"/>
        <end position="1532"/>
    </location>
</feature>
<feature type="binding site" evidence="8">
    <location>
        <position position="661"/>
    </location>
    <ligand>
        <name>ATP</name>
        <dbReference type="ChEBI" id="CHEBI:30616"/>
    </ligand>
</feature>
<evidence type="ECO:0000313" key="13">
    <source>
        <dbReference type="Proteomes" id="UP000095280"/>
    </source>
</evidence>
<dbReference type="Gene3D" id="1.25.40.20">
    <property type="entry name" value="Ankyrin repeat-containing domain"/>
    <property type="match status" value="2"/>
</dbReference>
<feature type="compositionally biased region" description="Polar residues" evidence="10">
    <location>
        <begin position="1846"/>
        <end position="1857"/>
    </location>
</feature>
<evidence type="ECO:0000256" key="7">
    <source>
        <dbReference type="PROSITE-ProRule" id="PRU00842"/>
    </source>
</evidence>
<evidence type="ECO:0000256" key="9">
    <source>
        <dbReference type="RuleBase" id="RU000505"/>
    </source>
</evidence>
<feature type="compositionally biased region" description="Low complexity" evidence="10">
    <location>
        <begin position="221"/>
        <end position="231"/>
    </location>
</feature>
<feature type="binding site" evidence="8">
    <location>
        <position position="1021"/>
    </location>
    <ligand>
        <name>ATP</name>
        <dbReference type="ChEBI" id="CHEBI:30616"/>
    </ligand>
</feature>
<feature type="domain" description="Phosphagen kinase N-terminal" evidence="11">
    <location>
        <begin position="844"/>
        <end position="927"/>
    </location>
</feature>
<dbReference type="SUPFAM" id="SSF48034">
    <property type="entry name" value="Guanido kinase N-terminal domain"/>
    <property type="match status" value="3"/>
</dbReference>
<dbReference type="Proteomes" id="UP000095280">
    <property type="component" value="Unplaced"/>
</dbReference>
<dbReference type="InterPro" id="IPR022414">
    <property type="entry name" value="ATP-guanido_PTrfase_cat"/>
</dbReference>
<keyword evidence="5 8" id="KW-0067">ATP-binding</keyword>
<evidence type="ECO:0000256" key="2">
    <source>
        <dbReference type="ARBA" id="ARBA00022679"/>
    </source>
</evidence>
<dbReference type="SUPFAM" id="SSF55931">
    <property type="entry name" value="Glutamine synthetase/guanido kinase"/>
    <property type="match status" value="3"/>
</dbReference>
<keyword evidence="13" id="KW-1185">Reference proteome</keyword>
<evidence type="ECO:0000256" key="5">
    <source>
        <dbReference type="ARBA" id="ARBA00022840"/>
    </source>
</evidence>
<evidence type="ECO:0000256" key="1">
    <source>
        <dbReference type="ARBA" id="ARBA00006798"/>
    </source>
</evidence>
<reference evidence="14" key="1">
    <citation type="submission" date="2016-11" db="UniProtKB">
        <authorList>
            <consortium name="WormBaseParasite"/>
        </authorList>
    </citation>
    <scope>IDENTIFICATION</scope>
</reference>
<dbReference type="GO" id="GO:0005524">
    <property type="term" value="F:ATP binding"/>
    <property type="evidence" value="ECO:0007669"/>
    <property type="project" value="UniProtKB-UniRule"/>
</dbReference>
<feature type="compositionally biased region" description="Low complexity" evidence="10">
    <location>
        <begin position="1815"/>
        <end position="1827"/>
    </location>
</feature>
<dbReference type="PROSITE" id="PS50297">
    <property type="entry name" value="ANK_REP_REGION"/>
    <property type="match status" value="3"/>
</dbReference>
<feature type="binding site" evidence="8">
    <location>
        <begin position="756"/>
        <end position="760"/>
    </location>
    <ligand>
        <name>ATP</name>
        <dbReference type="ChEBI" id="CHEBI:30616"/>
    </ligand>
</feature>
<dbReference type="Gene3D" id="3.30.590.10">
    <property type="entry name" value="Glutamine synthetase/guanido kinase, catalytic domain"/>
    <property type="match status" value="3"/>
</dbReference>
<feature type="region of interest" description="Disordered" evidence="10">
    <location>
        <begin position="192"/>
        <end position="231"/>
    </location>
</feature>
<dbReference type="InterPro" id="IPR036802">
    <property type="entry name" value="ATP-guanido_PTrfase_N_sf"/>
</dbReference>
<evidence type="ECO:0000259" key="12">
    <source>
        <dbReference type="PROSITE" id="PS51510"/>
    </source>
</evidence>
<evidence type="ECO:0000256" key="10">
    <source>
        <dbReference type="SAM" id="MobiDB-lite"/>
    </source>
</evidence>
<feature type="binding site" evidence="8">
    <location>
        <position position="705"/>
    </location>
    <ligand>
        <name>ATP</name>
        <dbReference type="ChEBI" id="CHEBI:30616"/>
    </ligand>
</feature>
<feature type="binding site" evidence="8">
    <location>
        <begin position="1146"/>
        <end position="1151"/>
    </location>
    <ligand>
        <name>ATP</name>
        <dbReference type="ChEBI" id="CHEBI:30616"/>
    </ligand>
</feature>
<feature type="domain" description="Phosphagen kinase C-terminal" evidence="12">
    <location>
        <begin position="955"/>
        <end position="1193"/>
    </location>
</feature>
<feature type="binding site" evidence="8">
    <location>
        <position position="1404"/>
    </location>
    <ligand>
        <name>ATP</name>
        <dbReference type="ChEBI" id="CHEBI:30616"/>
    </ligand>
</feature>
<proteinExistence type="inferred from homology"/>
<feature type="repeat" description="ANK" evidence="6">
    <location>
        <begin position="1596"/>
        <end position="1628"/>
    </location>
</feature>
<keyword evidence="4 8" id="KW-0418">Kinase</keyword>
<keyword evidence="3 8" id="KW-0547">Nucleotide-binding</keyword>
<accession>A0A1I8I6C1</accession>
<feature type="binding site" evidence="8">
    <location>
        <begin position="1485"/>
        <end position="1490"/>
    </location>
    <ligand>
        <name>ATP</name>
        <dbReference type="ChEBI" id="CHEBI:30616"/>
    </ligand>
</feature>
<dbReference type="Pfam" id="PF12796">
    <property type="entry name" value="Ank_2"/>
    <property type="match status" value="2"/>
</dbReference>
<keyword evidence="6" id="KW-0040">ANK repeat</keyword>
<dbReference type="Gene3D" id="1.10.135.10">
    <property type="entry name" value="ATP:guanido phosphotransferase, N-terminal domain"/>
    <property type="match status" value="4"/>
</dbReference>
<dbReference type="PROSITE" id="PS00112">
    <property type="entry name" value="PHOSPHAGEN_KINASE"/>
    <property type="match status" value="3"/>
</dbReference>
<feature type="binding site" evidence="8">
    <location>
        <begin position="958"/>
        <end position="962"/>
    </location>
    <ligand>
        <name>ATP</name>
        <dbReference type="ChEBI" id="CHEBI:30616"/>
    </ligand>
</feature>
<protein>
    <submittedName>
        <fullName evidence="14">Arginine kinase</fullName>
    </submittedName>
</protein>
<keyword evidence="2 8" id="KW-0808">Transferase</keyword>
<feature type="domain" description="Phosphagen kinase N-terminal" evidence="11">
    <location>
        <begin position="485"/>
        <end position="567"/>
    </location>
</feature>
<feature type="binding site" evidence="8">
    <location>
        <begin position="1455"/>
        <end position="1459"/>
    </location>
    <ligand>
        <name>ATP</name>
        <dbReference type="ChEBI" id="CHEBI:30616"/>
    </ligand>
</feature>
<dbReference type="FunFam" id="3.30.590.10:FF:000006">
    <property type="entry name" value="Arginine kinase 1"/>
    <property type="match status" value="3"/>
</dbReference>
<feature type="compositionally biased region" description="Pro residues" evidence="10">
    <location>
        <begin position="1784"/>
        <end position="1793"/>
    </location>
</feature>
<dbReference type="WBParaSite" id="maker-uti_cns_0010150-snap-gene-0.2-mRNA-1">
    <property type="protein sequence ID" value="maker-uti_cns_0010150-snap-gene-0.2-mRNA-1"/>
    <property type="gene ID" value="maker-uti_cns_0010150-snap-gene-0.2"/>
</dbReference>
<dbReference type="GO" id="GO:0004054">
    <property type="term" value="F:arginine kinase activity"/>
    <property type="evidence" value="ECO:0007669"/>
    <property type="project" value="UniProtKB-ARBA"/>
</dbReference>
<feature type="binding site" evidence="8">
    <location>
        <begin position="1297"/>
        <end position="1301"/>
    </location>
    <ligand>
        <name>ATP</name>
        <dbReference type="ChEBI" id="CHEBI:30616"/>
    </ligand>
</feature>
<feature type="repeat" description="ANK" evidence="6">
    <location>
        <begin position="1704"/>
        <end position="1736"/>
    </location>
</feature>
<feature type="region of interest" description="Disordered" evidence="10">
    <location>
        <begin position="354"/>
        <end position="379"/>
    </location>
</feature>
<dbReference type="InterPro" id="IPR000749">
    <property type="entry name" value="ATP-guanido_PTrfase"/>
</dbReference>
<feature type="binding site" evidence="8">
    <location>
        <begin position="786"/>
        <end position="791"/>
    </location>
    <ligand>
        <name>ATP</name>
        <dbReference type="ChEBI" id="CHEBI:30616"/>
    </ligand>
</feature>
<sequence>MVLQAFLLLCSAAERTLFDCLSLALLKLAQSLLVCRLAMVLLNRVGFHRKEARLRLLLLLPLRCRLNSDYHLRRQRSGTADSNQEIRATLLVVQLQLKHIANCSSHIDEADVLQRLWAVGFGPDDMSGQPQAPLTQQGRRPRQAWPRRAPKAARTRAACAASSCASSAPVSVQVSALCSRAVSTTAWNSWDLAPSDRASESSTASTDRKAAQALPRRLARSSPTSGTSPPSNFAYTFATALGSAQAPDYATISSAITTAAAKTLPLMEPASRQLPVWTSDPEVREAEQLRRAGRPTSDAEKALADAYASRQQAAVDDAIRAVASVGPERQNRVVWPVKRAAHLLRRHCQRAAADSAERDAAAPEVALPRQEDFDTRPVTSTDVVEFARRAPGGRAPGPDEVPVEALRVTRVATEVARVMNGVLAGGPAPREWTHANIVGIPKKPGTTRKEEHRGISLMSCTAKLFNRRMMPGACGDGVDPSVVSYLEEGYKKLQSDPKCKSLLKRHLTKDVLEKLKNKKTSFGSTLKDVVQSGVENLDSGVGVYAPDAEAYSVFADLFDPIIEEYHGGFKRTDRHPPCTLGDASEFGDVDPEGKYVVSTRIRCGRSLRKFPFNPNMTEGHYKEMEDLVSGTLKGMTGELKGTFYPLTGMTKEVQQQLIDDHFLFKEGDRFLQKANACRYWPTGRGIFHNDSKTFLVWVGEEDHMRIISMQKGGSIREVYGRLVKAVNEIEKRMEFSHDDRLGFLTFCPTNLGTTIRASVHIKLPRLSAGGQEALQRVADRFQLQVRGSAGEHSEAVGGLYDISNKERMGLTEFEAVGKMYRGIAELIKMEKALERGVDPEVVKYVEDGFAKLQASDSCHSLLKKHLTKEVVDRLKNLSTPSFGSTLKDVIQSGVENLDSGVGVYAPDAEAYSVFADLFDPIIEEYHGGFKRTDRHPPCTLGDASEFGDVDPEGKYVVSTRIRCGRSLRKFPFNPNMTEGHYKEMEDLVSGTLKGMTGELKGTFYPLTGMTKEVQQQLIDDHFLFKEGDRFLQKANACRYWPTGRGIFHNDSKTFLVWVGEEDHMRIISMQKGGSIREVYGRLVKAVNEIEKRMEFSHDDRLGFLTFCPTNLGTTIRASVHIKLPRLSAGGQEALQRVADRFQLQVRGSAGEHSEAVGGLYDISNKERMGLTEFEAVGKMYRGIGELIKMEKALERGVDPEVVKYVEDGFAKLQASDSCHSLLKKHLTKEVVDRLKNLSTPSFGSTLKDAYSVFADLFDPIIEEYHGGFKRTDRHPPCTLGDASEFGDVDPEGKYVVSTRIRCGRSLRKFPFNPNMTEGHYKEMEDLVSGTLKGMTGELKGTFYPLTGMTKEVQQQLIDDHFLFKEGDRFLQKANACRYWPTGRGIFHNDSKTFLVWVGEEDHMRIISMQKGGSIREVYGRLVKAVNEIEKRMEFSHDDRLGFLTFCPTNLGTTIRASVHIKLPRLSAGGQEALQRVADRFQLQVRGSAGEHSEAVGGLYDISNKERMGLTEFEAVGKMYRGIGELIKMEKELEANICVKALVDAGANLYSRDETGCTALHYAVWNANSEMVAYLLTEDSKQKSQLVSMAATSESNNGATPLHVACQRNLSDIAAYLLRCNASPLVTNAAGQTAFDLACSGGHSDTVAVLLPACRGFLTEVVSFTDCSPLEEAARGGHANVVQQLLEAGFRVNARSGCGDGSASVGGTALHAACAGLRHSTVQLLLSAGANPAARDCSGRTVVELLQSFGSPEHLRLAEDVACRAELNSSRRDSKATATTGAQQQPPPRPPPPRSLLVGDDSEEGRSASPTPTPRPRLSAQLQQQQAAPVPKRRSMLGANSLHGPADSTTSAAGQMQPSARPRQQRATIMLLPPSKASTGVQPPKRPPPPPHLRGLTFNEEQQASGQQQQPEV</sequence>
<dbReference type="InterPro" id="IPR022415">
    <property type="entry name" value="ATP-guanido_PTrfase_AS"/>
</dbReference>
<evidence type="ECO:0000256" key="6">
    <source>
        <dbReference type="PROSITE-ProRule" id="PRU00023"/>
    </source>
</evidence>
<dbReference type="InterPro" id="IPR002110">
    <property type="entry name" value="Ankyrin_rpt"/>
</dbReference>
<dbReference type="Pfam" id="PF02807">
    <property type="entry name" value="ATP-gua_PtransN"/>
    <property type="match status" value="2"/>
</dbReference>
<feature type="region of interest" description="Disordered" evidence="10">
    <location>
        <begin position="1765"/>
        <end position="1912"/>
    </location>
</feature>
<dbReference type="FunFam" id="1.10.135.10:FF:000003">
    <property type="entry name" value="Three-domain arginine kinase"/>
    <property type="match status" value="2"/>
</dbReference>
<dbReference type="GO" id="GO:0046314">
    <property type="term" value="P:phosphocreatine biosynthetic process"/>
    <property type="evidence" value="ECO:0007669"/>
    <property type="project" value="InterPro"/>
</dbReference>
<dbReference type="GO" id="GO:0004111">
    <property type="term" value="F:creatine kinase activity"/>
    <property type="evidence" value="ECO:0007669"/>
    <property type="project" value="InterPro"/>
</dbReference>
<dbReference type="PANTHER" id="PTHR11547:SF38">
    <property type="entry name" value="ARGININE KINASE 1-RELATED"/>
    <property type="match status" value="1"/>
</dbReference>
<dbReference type="PROSITE" id="PS51509">
    <property type="entry name" value="PHOSPHAGEN_KINASE_N"/>
    <property type="match status" value="3"/>
</dbReference>
<dbReference type="Pfam" id="PF13637">
    <property type="entry name" value="Ank_4"/>
    <property type="match status" value="1"/>
</dbReference>
<evidence type="ECO:0000259" key="11">
    <source>
        <dbReference type="PROSITE" id="PS51509"/>
    </source>
</evidence>
<organism evidence="13 14">
    <name type="scientific">Macrostomum lignano</name>
    <dbReference type="NCBI Taxonomy" id="282301"/>
    <lineage>
        <taxon>Eukaryota</taxon>
        <taxon>Metazoa</taxon>
        <taxon>Spiralia</taxon>
        <taxon>Lophotrochozoa</taxon>
        <taxon>Platyhelminthes</taxon>
        <taxon>Rhabditophora</taxon>
        <taxon>Macrostomorpha</taxon>
        <taxon>Macrostomida</taxon>
        <taxon>Macrostomidae</taxon>
        <taxon>Macrostomum</taxon>
    </lineage>
</organism>
<dbReference type="PANTHER" id="PTHR11547">
    <property type="entry name" value="ARGININE OR CREATINE KINASE"/>
    <property type="match status" value="1"/>
</dbReference>
<feature type="binding site" evidence="8">
    <location>
        <begin position="598"/>
        <end position="602"/>
    </location>
    <ligand>
        <name>ATP</name>
        <dbReference type="ChEBI" id="CHEBI:30616"/>
    </ligand>
</feature>